<keyword evidence="1" id="KW-0732">Signal</keyword>
<evidence type="ECO:0000313" key="2">
    <source>
        <dbReference type="EMBL" id="QWG22436.1"/>
    </source>
</evidence>
<dbReference type="AlphaFoldDB" id="A0A975NX93"/>
<dbReference type="RefSeq" id="WP_215603205.1">
    <property type="nucleotide sequence ID" value="NZ_CP076136.1"/>
</dbReference>
<reference evidence="2 3" key="1">
    <citation type="submission" date="2021-06" db="EMBL/GenBank/DDBJ databases">
        <title>Bradyrhizobium sp. S2-11-4 Genome sequencing.</title>
        <authorList>
            <person name="Jin L."/>
        </authorList>
    </citation>
    <scope>NUCLEOTIDE SEQUENCE [LARGE SCALE GENOMIC DNA]</scope>
    <source>
        <strain evidence="2 3">S2-11-4</strain>
    </source>
</reference>
<protein>
    <submittedName>
        <fullName evidence="2">Uncharacterized protein</fullName>
    </submittedName>
</protein>
<dbReference type="EMBL" id="CP076136">
    <property type="protein sequence ID" value="QWG22436.1"/>
    <property type="molecule type" value="Genomic_DNA"/>
</dbReference>
<name>A0A975NX93_9BRAD</name>
<gene>
    <name evidence="2" type="ORF">KMZ93_21055</name>
</gene>
<keyword evidence="3" id="KW-1185">Reference proteome</keyword>
<dbReference type="PROSITE" id="PS51257">
    <property type="entry name" value="PROKAR_LIPOPROTEIN"/>
    <property type="match status" value="1"/>
</dbReference>
<feature type="signal peptide" evidence="1">
    <location>
        <begin position="1"/>
        <end position="22"/>
    </location>
</feature>
<evidence type="ECO:0000313" key="3">
    <source>
        <dbReference type="Proteomes" id="UP000676951"/>
    </source>
</evidence>
<sequence length="92" mass="10003">MMKSLFIKSLLLAALTSIGATACFARWPEYSGYWVVGNYATRKCEIVTSNPVIDGVVIWFSSGPYKSLDDAKLARTTIRECPPEPAASPASN</sequence>
<dbReference type="Proteomes" id="UP000676951">
    <property type="component" value="Chromosome"/>
</dbReference>
<feature type="chain" id="PRO_5037355553" evidence="1">
    <location>
        <begin position="23"/>
        <end position="92"/>
    </location>
</feature>
<proteinExistence type="predicted"/>
<accession>A0A975NX93</accession>
<evidence type="ECO:0000256" key="1">
    <source>
        <dbReference type="SAM" id="SignalP"/>
    </source>
</evidence>
<organism evidence="2 3">
    <name type="scientific">Bradyrhizobium sediminis</name>
    <dbReference type="NCBI Taxonomy" id="2840469"/>
    <lineage>
        <taxon>Bacteria</taxon>
        <taxon>Pseudomonadati</taxon>
        <taxon>Pseudomonadota</taxon>
        <taxon>Alphaproteobacteria</taxon>
        <taxon>Hyphomicrobiales</taxon>
        <taxon>Nitrobacteraceae</taxon>
        <taxon>Bradyrhizobium</taxon>
    </lineage>
</organism>